<dbReference type="RefSeq" id="WP_372504907.1">
    <property type="nucleotide sequence ID" value="NZ_BAAAOE010000004.1"/>
</dbReference>
<dbReference type="InterPro" id="IPR029068">
    <property type="entry name" value="Glyas_Bleomycin-R_OHBP_Dase"/>
</dbReference>
<organism evidence="2 3">
    <name type="scientific">Williamsia serinedens</name>
    <dbReference type="NCBI Taxonomy" id="391736"/>
    <lineage>
        <taxon>Bacteria</taxon>
        <taxon>Bacillati</taxon>
        <taxon>Actinomycetota</taxon>
        <taxon>Actinomycetes</taxon>
        <taxon>Mycobacteriales</taxon>
        <taxon>Nocardiaceae</taxon>
        <taxon>Williamsia</taxon>
    </lineage>
</organism>
<dbReference type="InterPro" id="IPR004360">
    <property type="entry name" value="Glyas_Fos-R_dOase_dom"/>
</dbReference>
<name>A0ABT1GWZ2_9NOCA</name>
<dbReference type="PANTHER" id="PTHR36503:SF2">
    <property type="entry name" value="BLR2408 PROTEIN"/>
    <property type="match status" value="1"/>
</dbReference>
<protein>
    <recommendedName>
        <fullName evidence="1">VOC domain-containing protein</fullName>
    </recommendedName>
</protein>
<accession>A0ABT1GWZ2</accession>
<dbReference type="PROSITE" id="PS51819">
    <property type="entry name" value="VOC"/>
    <property type="match status" value="1"/>
</dbReference>
<dbReference type="PANTHER" id="PTHR36503">
    <property type="entry name" value="BLR2520 PROTEIN"/>
    <property type="match status" value="1"/>
</dbReference>
<proteinExistence type="predicted"/>
<evidence type="ECO:0000259" key="1">
    <source>
        <dbReference type="PROSITE" id="PS51819"/>
    </source>
</evidence>
<dbReference type="Proteomes" id="UP001205740">
    <property type="component" value="Unassembled WGS sequence"/>
</dbReference>
<dbReference type="Pfam" id="PF00903">
    <property type="entry name" value="Glyoxalase"/>
    <property type="match status" value="1"/>
</dbReference>
<comment type="caution">
    <text evidence="2">The sequence shown here is derived from an EMBL/GenBank/DDBJ whole genome shotgun (WGS) entry which is preliminary data.</text>
</comment>
<keyword evidence="3" id="KW-1185">Reference proteome</keyword>
<sequence length="147" mass="15504">MTGAPLDRRVHFMTLATADLDAARRFYVDGLGWEPLLDVADEIVFFQVAPGLVLGFFEAEKFAADVAGATTNIVAGVTLAHNVGDRDAVHAVVDRMAASGGTVVTAPEDGAFGGIFHAIVRDPNGVVWEVAHNPGWHVDDDGTVHLG</sequence>
<gene>
    <name evidence="2" type="ORF">LX12_000664</name>
</gene>
<dbReference type="InterPro" id="IPR037523">
    <property type="entry name" value="VOC_core"/>
</dbReference>
<dbReference type="Gene3D" id="3.10.180.10">
    <property type="entry name" value="2,3-Dihydroxybiphenyl 1,2-Dioxygenase, domain 1"/>
    <property type="match status" value="1"/>
</dbReference>
<evidence type="ECO:0000313" key="3">
    <source>
        <dbReference type="Proteomes" id="UP001205740"/>
    </source>
</evidence>
<evidence type="ECO:0000313" key="2">
    <source>
        <dbReference type="EMBL" id="MCP2159500.1"/>
    </source>
</evidence>
<dbReference type="SUPFAM" id="SSF54593">
    <property type="entry name" value="Glyoxalase/Bleomycin resistance protein/Dihydroxybiphenyl dioxygenase"/>
    <property type="match status" value="1"/>
</dbReference>
<dbReference type="EMBL" id="JAMTCG010000001">
    <property type="protein sequence ID" value="MCP2159500.1"/>
    <property type="molecule type" value="Genomic_DNA"/>
</dbReference>
<reference evidence="2 3" key="1">
    <citation type="submission" date="2022-06" db="EMBL/GenBank/DDBJ databases">
        <title>Genomic Encyclopedia of Archaeal and Bacterial Type Strains, Phase II (KMG-II): from individual species to whole genera.</title>
        <authorList>
            <person name="Goeker M."/>
        </authorList>
    </citation>
    <scope>NUCLEOTIDE SEQUENCE [LARGE SCALE GENOMIC DNA]</scope>
    <source>
        <strain evidence="2 3">DSM 45037</strain>
    </source>
</reference>
<feature type="domain" description="VOC" evidence="1">
    <location>
        <begin position="9"/>
        <end position="133"/>
    </location>
</feature>